<reference evidence="8" key="1">
    <citation type="submission" date="2017-09" db="EMBL/GenBank/DDBJ databases">
        <title>Depth-based differentiation of microbial function through sediment-hosted aquifers and enrichment of novel symbionts in the deep terrestrial subsurface.</title>
        <authorList>
            <person name="Probst A.J."/>
            <person name="Ladd B."/>
            <person name="Jarett J.K."/>
            <person name="Geller-Mcgrath D.E."/>
            <person name="Sieber C.M.K."/>
            <person name="Emerson J.B."/>
            <person name="Anantharaman K."/>
            <person name="Thomas B.C."/>
            <person name="Malmstrom R."/>
            <person name="Stieglmeier M."/>
            <person name="Klingl A."/>
            <person name="Woyke T."/>
            <person name="Ryan C.M."/>
            <person name="Banfield J.F."/>
        </authorList>
    </citation>
    <scope>NUCLEOTIDE SEQUENCE [LARGE SCALE GENOMIC DNA]</scope>
</reference>
<evidence type="ECO:0000256" key="3">
    <source>
        <dbReference type="ARBA" id="ARBA00022679"/>
    </source>
</evidence>
<dbReference type="InterPro" id="IPR008949">
    <property type="entry name" value="Isoprenoid_synthase_dom_sf"/>
</dbReference>
<keyword evidence="4" id="KW-0479">Metal-binding</keyword>
<dbReference type="PROSITE" id="PS00444">
    <property type="entry name" value="POLYPRENYL_SYNTHASE_2"/>
    <property type="match status" value="1"/>
</dbReference>
<comment type="caution">
    <text evidence="7">The sequence shown here is derived from an EMBL/GenBank/DDBJ whole genome shotgun (WGS) entry which is preliminary data.</text>
</comment>
<evidence type="ECO:0000256" key="6">
    <source>
        <dbReference type="RuleBase" id="RU004466"/>
    </source>
</evidence>
<protein>
    <submittedName>
        <fullName evidence="7">Polyprenyl synthetase family protein</fullName>
    </submittedName>
</protein>
<dbReference type="SUPFAM" id="SSF48576">
    <property type="entry name" value="Terpenoid synthases"/>
    <property type="match status" value="1"/>
</dbReference>
<evidence type="ECO:0000313" key="7">
    <source>
        <dbReference type="EMBL" id="PIS08063.1"/>
    </source>
</evidence>
<dbReference type="EMBL" id="PEZW01000002">
    <property type="protein sequence ID" value="PIS08063.1"/>
    <property type="molecule type" value="Genomic_DNA"/>
</dbReference>
<dbReference type="InterPro" id="IPR000092">
    <property type="entry name" value="Polyprenyl_synt"/>
</dbReference>
<dbReference type="PANTHER" id="PTHR12001:SF85">
    <property type="entry name" value="SHORT CHAIN ISOPRENYL DIPHOSPHATE SYNTHASE"/>
    <property type="match status" value="1"/>
</dbReference>
<evidence type="ECO:0000256" key="1">
    <source>
        <dbReference type="ARBA" id="ARBA00001946"/>
    </source>
</evidence>
<name>A0A2H0W7I8_9BACT</name>
<keyword evidence="5" id="KW-0460">Magnesium</keyword>
<comment type="similarity">
    <text evidence="2 6">Belongs to the FPP/GGPP synthase family.</text>
</comment>
<dbReference type="InterPro" id="IPR033749">
    <property type="entry name" value="Polyprenyl_synt_CS"/>
</dbReference>
<gene>
    <name evidence="7" type="ORF">COT78_00255</name>
</gene>
<evidence type="ECO:0000256" key="4">
    <source>
        <dbReference type="ARBA" id="ARBA00022723"/>
    </source>
</evidence>
<dbReference type="SFLD" id="SFLDS00005">
    <property type="entry name" value="Isoprenoid_Synthase_Type_I"/>
    <property type="match status" value="1"/>
</dbReference>
<dbReference type="PROSITE" id="PS00723">
    <property type="entry name" value="POLYPRENYL_SYNTHASE_1"/>
    <property type="match status" value="1"/>
</dbReference>
<dbReference type="CDD" id="cd00685">
    <property type="entry name" value="Trans_IPPS_HT"/>
    <property type="match status" value="1"/>
</dbReference>
<comment type="cofactor">
    <cofactor evidence="1">
        <name>Mg(2+)</name>
        <dbReference type="ChEBI" id="CHEBI:18420"/>
    </cofactor>
</comment>
<dbReference type="GO" id="GO:0046872">
    <property type="term" value="F:metal ion binding"/>
    <property type="evidence" value="ECO:0007669"/>
    <property type="project" value="UniProtKB-KW"/>
</dbReference>
<dbReference type="GO" id="GO:0004659">
    <property type="term" value="F:prenyltransferase activity"/>
    <property type="evidence" value="ECO:0007669"/>
    <property type="project" value="InterPro"/>
</dbReference>
<dbReference type="Gene3D" id="1.10.600.10">
    <property type="entry name" value="Farnesyl Diphosphate Synthase"/>
    <property type="match status" value="1"/>
</dbReference>
<dbReference type="AlphaFoldDB" id="A0A2H0W7I8"/>
<dbReference type="Proteomes" id="UP000231382">
    <property type="component" value="Unassembled WGS sequence"/>
</dbReference>
<proteinExistence type="inferred from homology"/>
<organism evidence="7 8">
    <name type="scientific">Candidatus Berkelbacteria bacterium CG10_big_fil_rev_8_21_14_0_10_43_13</name>
    <dbReference type="NCBI Taxonomy" id="1974514"/>
    <lineage>
        <taxon>Bacteria</taxon>
        <taxon>Candidatus Berkelbacteria</taxon>
    </lineage>
</organism>
<dbReference type="Pfam" id="PF00348">
    <property type="entry name" value="polyprenyl_synt"/>
    <property type="match status" value="1"/>
</dbReference>
<keyword evidence="3 6" id="KW-0808">Transferase</keyword>
<dbReference type="GO" id="GO:0008299">
    <property type="term" value="P:isoprenoid biosynthetic process"/>
    <property type="evidence" value="ECO:0007669"/>
    <property type="project" value="InterPro"/>
</dbReference>
<evidence type="ECO:0000256" key="2">
    <source>
        <dbReference type="ARBA" id="ARBA00006706"/>
    </source>
</evidence>
<dbReference type="PANTHER" id="PTHR12001">
    <property type="entry name" value="GERANYLGERANYL PYROPHOSPHATE SYNTHASE"/>
    <property type="match status" value="1"/>
</dbReference>
<sequence>MPFQNQLKAFKTDLDRQLKIYLDLKIRESRRISSFTEEITKYIADLTLRGGKRVRAALLYNSYLAHGGTDREMAMKAAMSMELAETYLLIHDDIMDNGTLRRGGLTIHEIYRRIADEQYHNKVHPRGFGIAIGMCAGNIASALSYEILTKLDCLEVSKNTATKLLSDVYVLENYGQSLDMISQVRDDVTQKDIIQVHTLKTMPYTFDAPIKIGAILAGATDADLAKLDDYTLSLGIAYQVQDDILGLFGSAKKTGKQTTSDLKEGKKTLLILDALDVANAKQRETIVKNLGNKRVTVSDLKKVRAVVEDTGSLAKSKKLAENLARKAIKVISNLNLNPSGKEFLVGVAQYIIAREY</sequence>
<accession>A0A2H0W7I8</accession>
<evidence type="ECO:0000313" key="8">
    <source>
        <dbReference type="Proteomes" id="UP000231382"/>
    </source>
</evidence>
<evidence type="ECO:0000256" key="5">
    <source>
        <dbReference type="ARBA" id="ARBA00022842"/>
    </source>
</evidence>